<gene>
    <name evidence="7" type="ORF">RCC_04243</name>
</gene>
<keyword evidence="3 5" id="KW-0690">Ribosome biogenesis</keyword>
<comment type="similarity">
    <text evidence="2 5">Belongs to the RRS1 family.</text>
</comment>
<evidence type="ECO:0000256" key="6">
    <source>
        <dbReference type="SAM" id="MobiDB-lite"/>
    </source>
</evidence>
<evidence type="ECO:0000313" key="7">
    <source>
        <dbReference type="EMBL" id="CZT18399.1"/>
    </source>
</evidence>
<feature type="compositionally biased region" description="Basic and acidic residues" evidence="6">
    <location>
        <begin position="164"/>
        <end position="176"/>
    </location>
</feature>
<evidence type="ECO:0000256" key="1">
    <source>
        <dbReference type="ARBA" id="ARBA00004123"/>
    </source>
</evidence>
<name>A0A2D3VA45_9PEZI</name>
<reference evidence="7 8" key="1">
    <citation type="submission" date="2016-03" db="EMBL/GenBank/DDBJ databases">
        <authorList>
            <person name="Ploux O."/>
        </authorList>
    </citation>
    <scope>NUCLEOTIDE SEQUENCE [LARGE SCALE GENOMIC DNA]</scope>
    <source>
        <strain evidence="7 8">URUG2</strain>
    </source>
</reference>
<keyword evidence="4 5" id="KW-0539">Nucleus</keyword>
<evidence type="ECO:0000256" key="2">
    <source>
        <dbReference type="ARBA" id="ARBA00010077"/>
    </source>
</evidence>
<feature type="compositionally biased region" description="Basic and acidic residues" evidence="6">
    <location>
        <begin position="82"/>
        <end position="140"/>
    </location>
</feature>
<dbReference type="GO" id="GO:0005634">
    <property type="term" value="C:nucleus"/>
    <property type="evidence" value="ECO:0007669"/>
    <property type="project" value="UniProtKB-SubCell"/>
</dbReference>
<dbReference type="EMBL" id="FJUY01000005">
    <property type="protein sequence ID" value="CZT18399.1"/>
    <property type="molecule type" value="Genomic_DNA"/>
</dbReference>
<dbReference type="InterPro" id="IPR007023">
    <property type="entry name" value="Ribosom_reg"/>
</dbReference>
<dbReference type="GeneID" id="35599420"/>
<comment type="function">
    <text evidence="5">Involved in ribosomal large subunit assembly.</text>
</comment>
<organism evidence="7 8">
    <name type="scientific">Ramularia collo-cygni</name>
    <dbReference type="NCBI Taxonomy" id="112498"/>
    <lineage>
        <taxon>Eukaryota</taxon>
        <taxon>Fungi</taxon>
        <taxon>Dikarya</taxon>
        <taxon>Ascomycota</taxon>
        <taxon>Pezizomycotina</taxon>
        <taxon>Dothideomycetes</taxon>
        <taxon>Dothideomycetidae</taxon>
        <taxon>Mycosphaerellales</taxon>
        <taxon>Mycosphaerellaceae</taxon>
        <taxon>Ramularia</taxon>
    </lineage>
</organism>
<sequence>MEINMEKAQPYTFDLGHMLCTDPNPLPSLKSATSEEKEAALTSVARDCAQALINQLLTTCPITRNTEDGALQITLPGPSYHLPREKPVPKEKEKSKWDKFAEKKGIRPKQRDGKMAYDEATGEWKPKYGYKGKDDGKEWLVEVEEEKPEKEDAGGKGLKSRKGNPREVRGGPERREKKMKSRKGK</sequence>
<dbReference type="STRING" id="112498.A0A2D3VA45"/>
<evidence type="ECO:0000256" key="3">
    <source>
        <dbReference type="ARBA" id="ARBA00022517"/>
    </source>
</evidence>
<accession>A0A2D3VA45</accession>
<proteinExistence type="inferred from homology"/>
<dbReference type="Pfam" id="PF04939">
    <property type="entry name" value="RRS1"/>
    <property type="match status" value="1"/>
</dbReference>
<dbReference type="GO" id="GO:0042254">
    <property type="term" value="P:ribosome biogenesis"/>
    <property type="evidence" value="ECO:0007669"/>
    <property type="project" value="UniProtKB-KW"/>
</dbReference>
<dbReference type="Proteomes" id="UP000225277">
    <property type="component" value="Unassembled WGS sequence"/>
</dbReference>
<evidence type="ECO:0000256" key="4">
    <source>
        <dbReference type="ARBA" id="ARBA00023242"/>
    </source>
</evidence>
<dbReference type="RefSeq" id="XP_023625289.1">
    <property type="nucleotide sequence ID" value="XM_023769521.1"/>
</dbReference>
<dbReference type="OrthoDB" id="28455at2759"/>
<comment type="subcellular location">
    <subcellularLocation>
        <location evidence="1 5">Nucleus</location>
    </subcellularLocation>
</comment>
<evidence type="ECO:0000313" key="8">
    <source>
        <dbReference type="Proteomes" id="UP000225277"/>
    </source>
</evidence>
<feature type="region of interest" description="Disordered" evidence="6">
    <location>
        <begin position="74"/>
        <end position="185"/>
    </location>
</feature>
<evidence type="ECO:0000256" key="5">
    <source>
        <dbReference type="RuleBase" id="RU364132"/>
    </source>
</evidence>
<dbReference type="AlphaFoldDB" id="A0A2D3VA45"/>
<protein>
    <recommendedName>
        <fullName evidence="5">Ribosome biogenesis regulatory protein</fullName>
    </recommendedName>
</protein>
<keyword evidence="8" id="KW-1185">Reference proteome</keyword>